<dbReference type="EMBL" id="JACKVC010000010">
    <property type="protein sequence ID" value="MCV7388144.1"/>
    <property type="molecule type" value="Genomic_DNA"/>
</dbReference>
<dbReference type="Proteomes" id="UP001141659">
    <property type="component" value="Unassembled WGS sequence"/>
</dbReference>
<dbReference type="InterPro" id="IPR001647">
    <property type="entry name" value="HTH_TetR"/>
</dbReference>
<protein>
    <submittedName>
        <fullName evidence="4">TetR/AcrR family transcriptional regulator</fullName>
    </submittedName>
</protein>
<dbReference type="GO" id="GO:0003700">
    <property type="term" value="F:DNA-binding transcription factor activity"/>
    <property type="evidence" value="ECO:0007669"/>
    <property type="project" value="TreeGrafter"/>
</dbReference>
<dbReference type="PROSITE" id="PS50977">
    <property type="entry name" value="HTH_TETR_2"/>
    <property type="match status" value="1"/>
</dbReference>
<evidence type="ECO:0000256" key="2">
    <source>
        <dbReference type="PROSITE-ProRule" id="PRU00335"/>
    </source>
</evidence>
<dbReference type="Pfam" id="PF00440">
    <property type="entry name" value="TetR_N"/>
    <property type="match status" value="1"/>
</dbReference>
<feature type="domain" description="HTH tetR-type" evidence="3">
    <location>
        <begin position="4"/>
        <end position="67"/>
    </location>
</feature>
<proteinExistence type="predicted"/>
<reference evidence="4" key="2">
    <citation type="journal article" date="2022" name="BMC Genomics">
        <title>Comparative genome analysis of mycobacteria focusing on tRNA and non-coding RNA.</title>
        <authorList>
            <person name="Behra P.R.K."/>
            <person name="Pettersson B.M.F."/>
            <person name="Ramesh M."/>
            <person name="Das S."/>
            <person name="Dasgupta S."/>
            <person name="Kirsebom L.A."/>
        </authorList>
    </citation>
    <scope>NUCLEOTIDE SEQUENCE</scope>
    <source>
        <strain evidence="4">DSM 44242</strain>
    </source>
</reference>
<keyword evidence="1 2" id="KW-0238">DNA-binding</keyword>
<dbReference type="PANTHER" id="PTHR30055:SF223">
    <property type="entry name" value="HTH-TYPE TRANSCRIPTIONAL REGULATOR UIDR"/>
    <property type="match status" value="1"/>
</dbReference>
<evidence type="ECO:0000259" key="3">
    <source>
        <dbReference type="PROSITE" id="PS50977"/>
    </source>
</evidence>
<feature type="DNA-binding region" description="H-T-H motif" evidence="2">
    <location>
        <begin position="30"/>
        <end position="49"/>
    </location>
</feature>
<dbReference type="RefSeq" id="WP_051577075.1">
    <property type="nucleotide sequence ID" value="NZ_MVIG01000002.1"/>
</dbReference>
<dbReference type="InterPro" id="IPR009057">
    <property type="entry name" value="Homeodomain-like_sf"/>
</dbReference>
<dbReference type="Gene3D" id="1.10.357.10">
    <property type="entry name" value="Tetracycline Repressor, domain 2"/>
    <property type="match status" value="1"/>
</dbReference>
<comment type="caution">
    <text evidence="4">The sequence shown here is derived from an EMBL/GenBank/DDBJ whole genome shotgun (WGS) entry which is preliminary data.</text>
</comment>
<sequence>MSDQSERDAIMRAAYRLISRGSTSATASTSIEKILHAAGVNRRIFYRHFASKDDLIIAMQEWAGELILTDLEKAVGAATTPTAAIAAWIEQYLSIGWQETRFRDALAFMSTEVAGAPGIGAGLEATYARHREVLTAALRDGLADGSLPNARPELDSFAIHAIAVRHLEARIRGRLDTDFDEVRDQVTRLILTGISAAAARPEPTLGIPFPDRHNSALE</sequence>
<name>A0AAW5T1L2_9MYCO</name>
<evidence type="ECO:0000313" key="4">
    <source>
        <dbReference type="EMBL" id="MCV7388144.1"/>
    </source>
</evidence>
<evidence type="ECO:0000313" key="5">
    <source>
        <dbReference type="Proteomes" id="UP001141659"/>
    </source>
</evidence>
<dbReference type="SUPFAM" id="SSF46689">
    <property type="entry name" value="Homeodomain-like"/>
    <property type="match status" value="1"/>
</dbReference>
<accession>A0AAW5T1L2</accession>
<dbReference type="PANTHER" id="PTHR30055">
    <property type="entry name" value="HTH-TYPE TRANSCRIPTIONAL REGULATOR RUTR"/>
    <property type="match status" value="1"/>
</dbReference>
<dbReference type="AlphaFoldDB" id="A0AAW5T1L2"/>
<dbReference type="SUPFAM" id="SSF48498">
    <property type="entry name" value="Tetracyclin repressor-like, C-terminal domain"/>
    <property type="match status" value="1"/>
</dbReference>
<dbReference type="InterPro" id="IPR036271">
    <property type="entry name" value="Tet_transcr_reg_TetR-rel_C_sf"/>
</dbReference>
<dbReference type="InterPro" id="IPR050109">
    <property type="entry name" value="HTH-type_TetR-like_transc_reg"/>
</dbReference>
<reference evidence="4" key="1">
    <citation type="submission" date="2020-07" db="EMBL/GenBank/DDBJ databases">
        <authorList>
            <person name="Pettersson B.M.F."/>
            <person name="Behra P.R.K."/>
            <person name="Ramesh M."/>
            <person name="Das S."/>
            <person name="Dasgupta S."/>
            <person name="Kirsebom L.A."/>
        </authorList>
    </citation>
    <scope>NUCLEOTIDE SEQUENCE</scope>
    <source>
        <strain evidence="4">DSM 44242</strain>
    </source>
</reference>
<evidence type="ECO:0000256" key="1">
    <source>
        <dbReference type="ARBA" id="ARBA00023125"/>
    </source>
</evidence>
<dbReference type="Gene3D" id="1.10.10.60">
    <property type="entry name" value="Homeodomain-like"/>
    <property type="match status" value="1"/>
</dbReference>
<gene>
    <name evidence="4" type="ORF">H5P34_08805</name>
</gene>
<organism evidence="4 5">
    <name type="scientific">Mycolicibacterium porcinum</name>
    <dbReference type="NCBI Taxonomy" id="39693"/>
    <lineage>
        <taxon>Bacteria</taxon>
        <taxon>Bacillati</taxon>
        <taxon>Actinomycetota</taxon>
        <taxon>Actinomycetes</taxon>
        <taxon>Mycobacteriales</taxon>
        <taxon>Mycobacteriaceae</taxon>
        <taxon>Mycolicibacterium</taxon>
    </lineage>
</organism>
<dbReference type="GO" id="GO:0000976">
    <property type="term" value="F:transcription cis-regulatory region binding"/>
    <property type="evidence" value="ECO:0007669"/>
    <property type="project" value="TreeGrafter"/>
</dbReference>